<dbReference type="PROSITE" id="PS00668">
    <property type="entry name" value="COMPLEX1_ND1_2"/>
    <property type="match status" value="1"/>
</dbReference>
<organism evidence="10">
    <name type="scientific">Parakontikia atrata</name>
    <dbReference type="NCBI Taxonomy" id="2903269"/>
    <lineage>
        <taxon>Eukaryota</taxon>
        <taxon>Metazoa</taxon>
        <taxon>Spiralia</taxon>
        <taxon>Lophotrochozoa</taxon>
        <taxon>Platyhelminthes</taxon>
        <taxon>Rhabditophora</taxon>
        <taxon>Seriata</taxon>
        <taxon>Tricladida</taxon>
        <taxon>Continenticola</taxon>
        <taxon>Geoplanoidea</taxon>
        <taxon>Geoplanidae</taxon>
        <taxon>Caenoplaninae</taxon>
        <taxon>Parakontikia</taxon>
    </lineage>
</organism>
<protein>
    <recommendedName>
        <fullName evidence="3 8">NADH-ubiquinone oxidoreductase chain 1</fullName>
        <ecNumber evidence="8">7.1.1.2</ecNumber>
    </recommendedName>
</protein>
<dbReference type="CTD" id="4535"/>
<feature type="transmembrane region" description="Helical" evidence="9">
    <location>
        <begin position="246"/>
        <end position="263"/>
    </location>
</feature>
<dbReference type="Pfam" id="PF00146">
    <property type="entry name" value="NADHdh"/>
    <property type="match status" value="1"/>
</dbReference>
<dbReference type="InterPro" id="IPR001694">
    <property type="entry name" value="NADH_UbQ_OxRdtase_su1/FPO"/>
</dbReference>
<feature type="transmembrane region" description="Helical" evidence="9">
    <location>
        <begin position="144"/>
        <end position="163"/>
    </location>
</feature>
<comment type="subcellular location">
    <subcellularLocation>
        <location evidence="1">Membrane</location>
        <topology evidence="1">Multi-pass membrane protein</topology>
    </subcellularLocation>
    <subcellularLocation>
        <location evidence="7">Mitochondrion inner membrane</location>
        <topology evidence="7">Multi-pass membrane protein</topology>
    </subcellularLocation>
</comment>
<dbReference type="GO" id="GO:0003954">
    <property type="term" value="F:NADH dehydrogenase activity"/>
    <property type="evidence" value="ECO:0007669"/>
    <property type="project" value="TreeGrafter"/>
</dbReference>
<comment type="similarity">
    <text evidence="2 7">Belongs to the complex I subunit 1 family.</text>
</comment>
<accession>A0A9E7V7Z7</accession>
<evidence type="ECO:0000256" key="3">
    <source>
        <dbReference type="ARBA" id="ARBA00021009"/>
    </source>
</evidence>
<evidence type="ECO:0000313" key="10">
    <source>
        <dbReference type="EMBL" id="UZA66414.1"/>
    </source>
</evidence>
<keyword evidence="4 7" id="KW-0812">Transmembrane</keyword>
<dbReference type="EC" id="7.1.1.2" evidence="8"/>
<dbReference type="RefSeq" id="YP_010565472.1">
    <property type="nucleotide sequence ID" value="NC_068631.1"/>
</dbReference>
<evidence type="ECO:0000256" key="2">
    <source>
        <dbReference type="ARBA" id="ARBA00010535"/>
    </source>
</evidence>
<dbReference type="GO" id="GO:0009060">
    <property type="term" value="P:aerobic respiration"/>
    <property type="evidence" value="ECO:0007669"/>
    <property type="project" value="TreeGrafter"/>
</dbReference>
<feature type="transmembrane region" description="Helical" evidence="9">
    <location>
        <begin position="6"/>
        <end position="23"/>
    </location>
</feature>
<dbReference type="GeneID" id="76807554"/>
<evidence type="ECO:0000256" key="4">
    <source>
        <dbReference type="ARBA" id="ARBA00022692"/>
    </source>
</evidence>
<gene>
    <name evidence="10" type="primary">ND1</name>
</gene>
<dbReference type="GO" id="GO:0005743">
    <property type="term" value="C:mitochondrial inner membrane"/>
    <property type="evidence" value="ECO:0007669"/>
    <property type="project" value="UniProtKB-SubCell"/>
</dbReference>
<keyword evidence="6 9" id="KW-0472">Membrane</keyword>
<evidence type="ECO:0000256" key="9">
    <source>
        <dbReference type="SAM" id="Phobius"/>
    </source>
</evidence>
<keyword evidence="5 9" id="KW-1133">Transmembrane helix</keyword>
<keyword evidence="8" id="KW-0830">Ubiquinone</keyword>
<keyword evidence="8 10" id="KW-0496">Mitochondrion</keyword>
<proteinExistence type="inferred from homology"/>
<evidence type="ECO:0000256" key="1">
    <source>
        <dbReference type="ARBA" id="ARBA00004141"/>
    </source>
</evidence>
<dbReference type="AlphaFoldDB" id="A0A9E7V7Z7"/>
<sequence length="299" mass="34688">MFVINFILVIVSVLVAVLYFTMFERKLMSYIQLRKGPNKVGFLGLFTPLADALKLLFKSMGLVLNSNELFFYISPVFSVIFLFLVWSLFPFLSSNNLFWYGFILFMCISSVNVYCILGSGWGSNSKYCLLGAVRGLAQVVSYEILFVFISFFPLCFQGTYFLFSFIQINYFYGLWLFPLFFLWVVSCIAETNRSPFDFSEGESELVSGFNTEYGAMEFACLFLGEYGQIIFISCLGIVLYYPFNYVLVNLFLGLILAISFIWFRSTFPRFRYDLLMELAWCFGLIFVLVFFFYLFGDVI</sequence>
<evidence type="ECO:0000256" key="8">
    <source>
        <dbReference type="RuleBase" id="RU000473"/>
    </source>
</evidence>
<feature type="transmembrane region" description="Helical" evidence="9">
    <location>
        <begin position="275"/>
        <end position="295"/>
    </location>
</feature>
<reference evidence="10" key="1">
    <citation type="journal article" date="2022" name="Zookeys">
        <title>The complete mitogenome of the potentially invasive flatworm Australopacifica atrata (Platyhelminthes, Geoplanidae) displays unusual features common to other Rhynchodeminae.</title>
        <authorList>
            <person name="Gastineau R."/>
            <person name="Winsor L."/>
            <person name="Justine J.-L."/>
        </authorList>
    </citation>
    <scope>NUCLEOTIDE SEQUENCE</scope>
</reference>
<geneLocation type="mitochondrion" evidence="10"/>
<dbReference type="InterPro" id="IPR018086">
    <property type="entry name" value="NADH_UbQ_OxRdtase_su1_CS"/>
</dbReference>
<feature type="transmembrane region" description="Helical" evidence="9">
    <location>
        <begin position="169"/>
        <end position="189"/>
    </location>
</feature>
<evidence type="ECO:0000256" key="6">
    <source>
        <dbReference type="ARBA" id="ARBA00023136"/>
    </source>
</evidence>
<feature type="transmembrane region" description="Helical" evidence="9">
    <location>
        <begin position="97"/>
        <end position="117"/>
    </location>
</feature>
<dbReference type="GO" id="GO:0008137">
    <property type="term" value="F:NADH dehydrogenase (ubiquinone) activity"/>
    <property type="evidence" value="ECO:0007669"/>
    <property type="project" value="UniProtKB-EC"/>
</dbReference>
<evidence type="ECO:0000256" key="5">
    <source>
        <dbReference type="ARBA" id="ARBA00022989"/>
    </source>
</evidence>
<dbReference type="PANTHER" id="PTHR11432:SF3">
    <property type="entry name" value="NADH-UBIQUINONE OXIDOREDUCTASE CHAIN 1"/>
    <property type="match status" value="1"/>
</dbReference>
<feature type="transmembrane region" description="Helical" evidence="9">
    <location>
        <begin position="69"/>
        <end position="91"/>
    </location>
</feature>
<dbReference type="PANTHER" id="PTHR11432">
    <property type="entry name" value="NADH DEHYDROGENASE SUBUNIT 1"/>
    <property type="match status" value="1"/>
</dbReference>
<feature type="transmembrane region" description="Helical" evidence="9">
    <location>
        <begin position="218"/>
        <end position="240"/>
    </location>
</feature>
<keyword evidence="7" id="KW-0520">NAD</keyword>
<name>A0A9E7V7Z7_9PLAT</name>
<evidence type="ECO:0000256" key="7">
    <source>
        <dbReference type="RuleBase" id="RU000471"/>
    </source>
</evidence>
<comment type="catalytic activity">
    <reaction evidence="8">
        <text>a ubiquinone + NADH + 5 H(+)(in) = a ubiquinol + NAD(+) + 4 H(+)(out)</text>
        <dbReference type="Rhea" id="RHEA:29091"/>
        <dbReference type="Rhea" id="RHEA-COMP:9565"/>
        <dbReference type="Rhea" id="RHEA-COMP:9566"/>
        <dbReference type="ChEBI" id="CHEBI:15378"/>
        <dbReference type="ChEBI" id="CHEBI:16389"/>
        <dbReference type="ChEBI" id="CHEBI:17976"/>
        <dbReference type="ChEBI" id="CHEBI:57540"/>
        <dbReference type="ChEBI" id="CHEBI:57945"/>
        <dbReference type="EC" id="7.1.1.2"/>
    </reaction>
</comment>
<dbReference type="EMBL" id="OM456243">
    <property type="protein sequence ID" value="UZA66414.1"/>
    <property type="molecule type" value="Genomic_DNA"/>
</dbReference>